<evidence type="ECO:0000313" key="2">
    <source>
        <dbReference type="EMBL" id="BAL94548.1"/>
    </source>
</evidence>
<dbReference type="PATRIC" id="fig|983917.3.peg.1176"/>
<name>I0HNG1_RUBGI</name>
<dbReference type="Proteomes" id="UP000007883">
    <property type="component" value="Chromosome"/>
</dbReference>
<dbReference type="KEGG" id="rge:RGE_12070"/>
<evidence type="ECO:0000256" key="1">
    <source>
        <dbReference type="SAM" id="Phobius"/>
    </source>
</evidence>
<organism evidence="2 3">
    <name type="scientific">Rubrivivax gelatinosus (strain NBRC 100245 / IL144)</name>
    <dbReference type="NCBI Taxonomy" id="983917"/>
    <lineage>
        <taxon>Bacteria</taxon>
        <taxon>Pseudomonadati</taxon>
        <taxon>Pseudomonadota</taxon>
        <taxon>Betaproteobacteria</taxon>
        <taxon>Burkholderiales</taxon>
        <taxon>Sphaerotilaceae</taxon>
        <taxon>Rubrivivax</taxon>
    </lineage>
</organism>
<keyword evidence="1" id="KW-0472">Membrane</keyword>
<evidence type="ECO:0000313" key="3">
    <source>
        <dbReference type="Proteomes" id="UP000007883"/>
    </source>
</evidence>
<accession>I0HNG1</accession>
<dbReference type="RefSeq" id="WP_014427419.1">
    <property type="nucleotide sequence ID" value="NC_017075.1"/>
</dbReference>
<dbReference type="EMBL" id="AP012320">
    <property type="protein sequence ID" value="BAL94548.1"/>
    <property type="molecule type" value="Genomic_DNA"/>
</dbReference>
<proteinExistence type="predicted"/>
<protein>
    <recommendedName>
        <fullName evidence="4">Transmembrane protein</fullName>
    </recommendedName>
</protein>
<sequence>MDTDTARRAGDALIEGARQRRLAEREARAPRLPWVYRVDGIERLSRVEQAERLEAARREVTRSPAVIAVTFAALAVIVGAFFWAGASGLSWLMLGLGAPVPLRMLLVRRALRRQLARAADEVSPAR</sequence>
<gene>
    <name evidence="2" type="ordered locus">RGE_12070</name>
</gene>
<dbReference type="HOGENOM" id="CLU_1979925_0_0_4"/>
<keyword evidence="1" id="KW-0812">Transmembrane</keyword>
<feature type="transmembrane region" description="Helical" evidence="1">
    <location>
        <begin position="65"/>
        <end position="83"/>
    </location>
</feature>
<keyword evidence="3" id="KW-1185">Reference proteome</keyword>
<reference evidence="2 3" key="1">
    <citation type="journal article" date="2012" name="J. Bacteriol.">
        <title>Complete genome sequence of phototrophic betaproteobacterium Rubrivivax gelatinosus IL144.</title>
        <authorList>
            <person name="Nagashima S."/>
            <person name="Kamimura A."/>
            <person name="Shimizu T."/>
            <person name="Nakamura-isaki S."/>
            <person name="Aono E."/>
            <person name="Sakamoto K."/>
            <person name="Ichikawa N."/>
            <person name="Nakazawa H."/>
            <person name="Sekine M."/>
            <person name="Yamazaki S."/>
            <person name="Fujita N."/>
            <person name="Shimada K."/>
            <person name="Hanada S."/>
            <person name="Nagashima K.V.P."/>
        </authorList>
    </citation>
    <scope>NUCLEOTIDE SEQUENCE [LARGE SCALE GENOMIC DNA]</scope>
    <source>
        <strain evidence="3">NBRC 100245 / IL144</strain>
    </source>
</reference>
<keyword evidence="1" id="KW-1133">Transmembrane helix</keyword>
<feature type="transmembrane region" description="Helical" evidence="1">
    <location>
        <begin position="89"/>
        <end position="107"/>
    </location>
</feature>
<dbReference type="AlphaFoldDB" id="I0HNG1"/>
<evidence type="ECO:0008006" key="4">
    <source>
        <dbReference type="Google" id="ProtNLM"/>
    </source>
</evidence>